<feature type="chain" id="PRO_5003616664" description="Opaque-phase-specific protein OP4" evidence="2">
    <location>
        <begin position="19"/>
        <end position="351"/>
    </location>
</feature>
<evidence type="ECO:0000256" key="2">
    <source>
        <dbReference type="SAM" id="SignalP"/>
    </source>
</evidence>
<proteinExistence type="predicted"/>
<dbReference type="KEGG" id="cot:CORT_0B08540"/>
<organism evidence="3 4">
    <name type="scientific">Candida orthopsilosis (strain 90-125)</name>
    <name type="common">Yeast</name>
    <dbReference type="NCBI Taxonomy" id="1136231"/>
    <lineage>
        <taxon>Eukaryota</taxon>
        <taxon>Fungi</taxon>
        <taxon>Dikarya</taxon>
        <taxon>Ascomycota</taxon>
        <taxon>Saccharomycotina</taxon>
        <taxon>Pichiomycetes</taxon>
        <taxon>Debaryomycetaceae</taxon>
        <taxon>Candida/Lodderomyces clade</taxon>
        <taxon>Candida</taxon>
    </lineage>
</organism>
<name>H8X046_CANO9</name>
<keyword evidence="2" id="KW-0732">Signal</keyword>
<gene>
    <name evidence="3" type="ORF">CORT_0B08540</name>
</gene>
<feature type="compositionally biased region" description="Basic residues" evidence="1">
    <location>
        <begin position="338"/>
        <end position="351"/>
    </location>
</feature>
<dbReference type="GeneID" id="14539007"/>
<feature type="signal peptide" evidence="2">
    <location>
        <begin position="1"/>
        <end position="18"/>
    </location>
</feature>
<evidence type="ECO:0000256" key="1">
    <source>
        <dbReference type="SAM" id="MobiDB-lite"/>
    </source>
</evidence>
<evidence type="ECO:0000313" key="4">
    <source>
        <dbReference type="Proteomes" id="UP000005018"/>
    </source>
</evidence>
<dbReference type="eggNOG" id="ENOG502QQIF">
    <property type="taxonomic scope" value="Eukaryota"/>
</dbReference>
<dbReference type="RefSeq" id="XP_003867993.1">
    <property type="nucleotide sequence ID" value="XM_003867945.1"/>
</dbReference>
<keyword evidence="4" id="KW-1185">Reference proteome</keyword>
<accession>H8X046</accession>
<dbReference type="Proteomes" id="UP000005018">
    <property type="component" value="Chromosome 2"/>
</dbReference>
<dbReference type="OrthoDB" id="4091967at2759"/>
<evidence type="ECO:0008006" key="5">
    <source>
        <dbReference type="Google" id="ProtNLM"/>
    </source>
</evidence>
<evidence type="ECO:0000313" key="3">
    <source>
        <dbReference type="EMBL" id="CCG22558.1"/>
    </source>
</evidence>
<dbReference type="HOGENOM" id="CLU_061591_0_0_1"/>
<feature type="region of interest" description="Disordered" evidence="1">
    <location>
        <begin position="300"/>
        <end position="351"/>
    </location>
</feature>
<protein>
    <recommendedName>
        <fullName evidence="5">Opaque-phase-specific protein OP4</fullName>
    </recommendedName>
</protein>
<sequence>MKFTASTMATVLAATASAATIDQQQPNLVARQDVDRALSSLPGKFAAVKRDGQPDLAALSAHVENYRVKRDAIDMEIIKRDYAIVTDVLTAINQSQLAPKILEYLVTNENLEPIVVNVLIAVMKSGLISLQSVLDALVSSNLAVNVINDLISDCSLYAELFNAAAQVISNLAEKVEQKISEGVSSLITRDVNDNSLEAFIANVDKRDLDDVVNNLLDSLYKSGLATSVVKDVLTNSAYIPFATDLIKAMLANNLIDIGSIIDALKQSGLITQLFQEFLNWGTLQTVAETAFAALAGECSGSSSGGSGTSTPSTGNGGSGSGSGSGSVTSNVGSADPCKKRRRVRRRRRSNY</sequence>
<reference evidence="3 4" key="1">
    <citation type="journal article" date="2012" name="PLoS ONE">
        <title>Sequence and analysis of the genome of the pathogenic yeast Candida orthopsilosis.</title>
        <authorList>
            <person name="Riccombeni A."/>
            <person name="Vidanes G."/>
            <person name="Proux-Wera E."/>
            <person name="Wolfe K.H."/>
            <person name="Butler G."/>
        </authorList>
    </citation>
    <scope>NUCLEOTIDE SEQUENCE [LARGE SCALE GENOMIC DNA]</scope>
    <source>
        <strain evidence="3 4">Co 90-125</strain>
    </source>
</reference>
<feature type="compositionally biased region" description="Gly residues" evidence="1">
    <location>
        <begin position="314"/>
        <end position="324"/>
    </location>
</feature>
<dbReference type="AlphaFoldDB" id="H8X046"/>
<dbReference type="EMBL" id="HE681720">
    <property type="protein sequence ID" value="CCG22558.1"/>
    <property type="molecule type" value="Genomic_DNA"/>
</dbReference>